<proteinExistence type="inferred from homology"/>
<evidence type="ECO:0000256" key="4">
    <source>
        <dbReference type="ARBA" id="ARBA00013013"/>
    </source>
</evidence>
<evidence type="ECO:0000256" key="8">
    <source>
        <dbReference type="ARBA" id="ARBA00022842"/>
    </source>
</evidence>
<evidence type="ECO:0000313" key="19">
    <source>
        <dbReference type="EMBL" id="SNZ13414.1"/>
    </source>
</evidence>
<evidence type="ECO:0000256" key="7">
    <source>
        <dbReference type="ARBA" id="ARBA00022723"/>
    </source>
</evidence>
<dbReference type="Pfam" id="PF00180">
    <property type="entry name" value="Iso_dh"/>
    <property type="match status" value="1"/>
</dbReference>
<evidence type="ECO:0000256" key="12">
    <source>
        <dbReference type="ARBA" id="ARBA00023554"/>
    </source>
</evidence>
<feature type="site" description="Critical for catalysis" evidence="16">
    <location>
        <position position="237"/>
    </location>
</feature>
<feature type="binding site" evidence="15">
    <location>
        <position position="308"/>
    </location>
    <ligand>
        <name>Mg(2+)</name>
        <dbReference type="ChEBI" id="CHEBI:18420"/>
    </ligand>
</feature>
<comment type="cofactor">
    <cofactor evidence="1">
        <name>Mn(2+)</name>
        <dbReference type="ChEBI" id="CHEBI:29035"/>
    </cofactor>
</comment>
<evidence type="ECO:0000256" key="3">
    <source>
        <dbReference type="ARBA" id="ARBA00011738"/>
    </source>
</evidence>
<keyword evidence="10" id="KW-0560">Oxidoreductase</keyword>
<comment type="catalytic activity">
    <reaction evidence="12">
        <text>D-threo-isocitrate + NADP(+) = 2-oxoglutarate + CO2 + NADPH</text>
        <dbReference type="Rhea" id="RHEA:19629"/>
        <dbReference type="ChEBI" id="CHEBI:15562"/>
        <dbReference type="ChEBI" id="CHEBI:16526"/>
        <dbReference type="ChEBI" id="CHEBI:16810"/>
        <dbReference type="ChEBI" id="CHEBI:57783"/>
        <dbReference type="ChEBI" id="CHEBI:58349"/>
        <dbReference type="EC" id="1.1.1.42"/>
    </reaction>
</comment>
<gene>
    <name evidence="19" type="ORF">SAMN06265353_0746</name>
</gene>
<dbReference type="GO" id="GO:0006099">
    <property type="term" value="P:tricarboxylic acid cycle"/>
    <property type="evidence" value="ECO:0007669"/>
    <property type="project" value="UniProtKB-KW"/>
</dbReference>
<dbReference type="GO" id="GO:0000287">
    <property type="term" value="F:magnesium ion binding"/>
    <property type="evidence" value="ECO:0007669"/>
    <property type="project" value="InterPro"/>
</dbReference>
<feature type="binding site" evidence="13">
    <location>
        <position position="127"/>
    </location>
    <ligand>
        <name>D-threo-isocitrate</name>
        <dbReference type="ChEBI" id="CHEBI:15562"/>
    </ligand>
</feature>
<evidence type="ECO:0000313" key="20">
    <source>
        <dbReference type="Proteomes" id="UP000218627"/>
    </source>
</evidence>
<feature type="binding site" evidence="14">
    <location>
        <position position="400"/>
    </location>
    <ligand>
        <name>NADP(+)</name>
        <dbReference type="ChEBI" id="CHEBI:58349"/>
    </ligand>
</feature>
<dbReference type="Gene3D" id="3.40.718.10">
    <property type="entry name" value="Isopropylmalate Dehydrogenase"/>
    <property type="match status" value="1"/>
</dbReference>
<evidence type="ECO:0000256" key="14">
    <source>
        <dbReference type="PIRSR" id="PIRSR604439-2"/>
    </source>
</evidence>
<evidence type="ECO:0000256" key="11">
    <source>
        <dbReference type="ARBA" id="ARBA00023211"/>
    </source>
</evidence>
<dbReference type="RefSeq" id="WP_096601233.1">
    <property type="nucleotide sequence ID" value="NZ_OBEN01000002.1"/>
</dbReference>
<dbReference type="SMART" id="SM01329">
    <property type="entry name" value="Iso_dh"/>
    <property type="match status" value="1"/>
</dbReference>
<evidence type="ECO:0000256" key="2">
    <source>
        <dbReference type="ARBA" id="ARBA00007769"/>
    </source>
</evidence>
<feature type="binding site" evidence="13">
    <location>
        <position position="123"/>
    </location>
    <ligand>
        <name>D-threo-isocitrate</name>
        <dbReference type="ChEBI" id="CHEBI:15562"/>
    </ligand>
</feature>
<evidence type="ECO:0000256" key="5">
    <source>
        <dbReference type="ARBA" id="ARBA00022435"/>
    </source>
</evidence>
<dbReference type="EMBL" id="OBEN01000002">
    <property type="protein sequence ID" value="SNZ13414.1"/>
    <property type="molecule type" value="Genomic_DNA"/>
</dbReference>
<keyword evidence="9 14" id="KW-0521">NADP</keyword>
<dbReference type="GO" id="GO:0051287">
    <property type="term" value="F:NAD binding"/>
    <property type="evidence" value="ECO:0007669"/>
    <property type="project" value="InterPro"/>
</dbReference>
<feature type="binding site" evidence="14">
    <location>
        <position position="353"/>
    </location>
    <ligand>
        <name>NADP(+)</name>
        <dbReference type="ChEBI" id="CHEBI:58349"/>
    </ligand>
</feature>
<dbReference type="GO" id="GO:0004450">
    <property type="term" value="F:isocitrate dehydrogenase (NADP+) activity"/>
    <property type="evidence" value="ECO:0007669"/>
    <property type="project" value="UniProtKB-EC"/>
</dbReference>
<dbReference type="PANTHER" id="PTHR43504">
    <property type="entry name" value="ISOCITRATE DEHYDROGENASE [NADP]"/>
    <property type="match status" value="1"/>
</dbReference>
<dbReference type="EC" id="1.1.1.42" evidence="4"/>
<feature type="domain" description="Isopropylmalate dehydrogenase-like" evidence="18">
    <location>
        <begin position="38"/>
        <end position="417"/>
    </location>
</feature>
<keyword evidence="20" id="KW-1185">Reference proteome</keyword>
<protein>
    <recommendedName>
        <fullName evidence="4">isocitrate dehydrogenase (NADP(+))</fullName>
        <ecNumber evidence="4">1.1.1.42</ecNumber>
    </recommendedName>
</protein>
<dbReference type="Proteomes" id="UP000218627">
    <property type="component" value="Unassembled WGS sequence"/>
</dbReference>
<evidence type="ECO:0000256" key="6">
    <source>
        <dbReference type="ARBA" id="ARBA00022532"/>
    </source>
</evidence>
<keyword evidence="8 15" id="KW-0460">Magnesium</keyword>
<keyword evidence="5" id="KW-0329">Glyoxylate bypass</keyword>
<name>A0A285NV98_9AQUI</name>
<evidence type="ECO:0000256" key="15">
    <source>
        <dbReference type="PIRSR" id="PIRSR604439-3"/>
    </source>
</evidence>
<feature type="binding site" evidence="13">
    <location>
        <position position="121"/>
    </location>
    <ligand>
        <name>D-threo-isocitrate</name>
        <dbReference type="ChEBI" id="CHEBI:15562"/>
    </ligand>
</feature>
<keyword evidence="6" id="KW-0816">Tricarboxylic acid cycle</keyword>
<feature type="binding site" evidence="13">
    <location>
        <position position="160"/>
    </location>
    <ligand>
        <name>D-threo-isocitrate</name>
        <dbReference type="ChEBI" id="CHEBI:15562"/>
    </ligand>
</feature>
<keyword evidence="7" id="KW-0479">Metal-binding</keyword>
<keyword evidence="11 15" id="KW-0464">Manganese</keyword>
<feature type="binding site" evidence="13">
    <location>
        <position position="137"/>
    </location>
    <ligand>
        <name>D-threo-isocitrate</name>
        <dbReference type="ChEBI" id="CHEBI:15562"/>
    </ligand>
</feature>
<evidence type="ECO:0000256" key="1">
    <source>
        <dbReference type="ARBA" id="ARBA00001936"/>
    </source>
</evidence>
<comment type="subunit">
    <text evidence="3">Homodimer.</text>
</comment>
<dbReference type="OrthoDB" id="9806254at2"/>
<dbReference type="GO" id="GO:0006097">
    <property type="term" value="P:glyoxylate cycle"/>
    <property type="evidence" value="ECO:0007669"/>
    <property type="project" value="UniProtKB-KW"/>
</dbReference>
<feature type="modified residue" description="N6-succinyllysine" evidence="17">
    <location>
        <position position="108"/>
    </location>
</feature>
<evidence type="ECO:0000256" key="10">
    <source>
        <dbReference type="ARBA" id="ARBA00023002"/>
    </source>
</evidence>
<dbReference type="SUPFAM" id="SSF53659">
    <property type="entry name" value="Isocitrate/Isopropylmalate dehydrogenase-like"/>
    <property type="match status" value="1"/>
</dbReference>
<evidence type="ECO:0000256" key="17">
    <source>
        <dbReference type="PIRSR" id="PIRSR604439-5"/>
    </source>
</evidence>
<accession>A0A285NV98</accession>
<feature type="modified residue" description="Phosphoserine" evidence="17">
    <location>
        <position position="121"/>
    </location>
</feature>
<evidence type="ECO:0000256" key="9">
    <source>
        <dbReference type="ARBA" id="ARBA00022857"/>
    </source>
</evidence>
<feature type="site" description="Critical for catalysis" evidence="16">
    <location>
        <position position="167"/>
    </location>
</feature>
<sequence>MIKMDNVYKWEGSVKLPQEGEFIRIGEDKNIHVPDQPIIPFIEGDGIGSEITPAMIHIVNTAVEKAYGGSRTIYWVELLAGDKAEEKTGKRMPEETLEFLKQAVVGIKGPLGTPVGKGGKSLNAILRQSMDFYSAIRPVYWLGQPTPIPNPERVNLAVFRENSDDVYMSIEYMPKAENTQKVRKFFIEEMGVSEYALPEDCGITVKPMSEYKTKRHVRKALRWAIENNKKVVAVVGKGNIMKATEGAFMNWAFEVAKEPEFEGKVITEGEPKDGQVLMVKVITDQMLMQLVLKPEAYDVIITQNLNGDYISDLASALVGGPGFVPSGNIGDGYALFESTHGTAYDIAGKGIANPLSLTLSGAMMLEYLGWKEASQLIYHAVKRAIEDKLGTPDIANGFRRQGITAKELSTLEFAKAIADRI</sequence>
<dbReference type="InterPro" id="IPR019818">
    <property type="entry name" value="IsoCit/isopropylmalate_DH_CS"/>
</dbReference>
<dbReference type="AlphaFoldDB" id="A0A285NV98"/>
<reference evidence="20" key="1">
    <citation type="submission" date="2017-09" db="EMBL/GenBank/DDBJ databases">
        <authorList>
            <person name="Varghese N."/>
            <person name="Submissions S."/>
        </authorList>
    </citation>
    <scope>NUCLEOTIDE SEQUENCE [LARGE SCALE GENOMIC DNA]</scope>
    <source>
        <strain evidence="20">DSM 2913</strain>
    </source>
</reference>
<dbReference type="PROSITE" id="PS00470">
    <property type="entry name" value="IDH_IMDH"/>
    <property type="match status" value="1"/>
</dbReference>
<comment type="similarity">
    <text evidence="2">Belongs to the isocitrate and isopropylmalate dehydrogenases family.</text>
</comment>
<evidence type="ECO:0000259" key="18">
    <source>
        <dbReference type="SMART" id="SM01329"/>
    </source>
</evidence>
<dbReference type="PANTHER" id="PTHR43504:SF1">
    <property type="entry name" value="ISOCITRATE DEHYDROGENASE [NADP]"/>
    <property type="match status" value="1"/>
</dbReference>
<evidence type="ECO:0000256" key="16">
    <source>
        <dbReference type="PIRSR" id="PIRSR604439-4"/>
    </source>
</evidence>
<evidence type="ECO:0000256" key="13">
    <source>
        <dbReference type="PIRSR" id="PIRSR604439-1"/>
    </source>
</evidence>
<dbReference type="InterPro" id="IPR004439">
    <property type="entry name" value="Isocitrate_DH_NADP_dimer_prok"/>
</dbReference>
<organism evidence="19 20">
    <name type="scientific">Hydrogenobacter hydrogenophilus</name>
    <dbReference type="NCBI Taxonomy" id="35835"/>
    <lineage>
        <taxon>Bacteria</taxon>
        <taxon>Pseudomonadati</taxon>
        <taxon>Aquificota</taxon>
        <taxon>Aquificia</taxon>
        <taxon>Aquificales</taxon>
        <taxon>Aquificaceae</taxon>
        <taxon>Hydrogenobacter</taxon>
    </lineage>
</organism>
<comment type="cofactor">
    <cofactor evidence="15">
        <name>Mg(2+)</name>
        <dbReference type="ChEBI" id="CHEBI:18420"/>
    </cofactor>
    <cofactor evidence="15">
        <name>Mn(2+)</name>
        <dbReference type="ChEBI" id="CHEBI:29035"/>
    </cofactor>
    <text evidence="15">Binds 1 Mg(2+) or Mn(2+) ion per subunit.</text>
</comment>
<dbReference type="InterPro" id="IPR024084">
    <property type="entry name" value="IsoPropMal-DH-like_dom"/>
</dbReference>